<dbReference type="GO" id="GO:0006631">
    <property type="term" value="P:fatty acid metabolic process"/>
    <property type="evidence" value="ECO:0007669"/>
    <property type="project" value="InterPro"/>
</dbReference>
<comment type="similarity">
    <text evidence="7">Belongs to the 3-hydroxyacyl-CoA dehydrogenase family. L-carnitine dehydrogenase subfamily.</text>
</comment>
<comment type="caution">
    <text evidence="10">The sequence shown here is derived from an EMBL/GenBank/DDBJ whole genome shotgun (WGS) entry which is preliminary data.</text>
</comment>
<sequence>MSARDSIGLVGGGVIGAGWAARFLLDGHDCAVFDPDPGLARKLDAVLANARRARAKLMPGVAVPEGRLRIAASVADAAAGASFVVESLPEVEDLKVRVLAEIDAAAAPDVVVASSTSGLLPTRLAAGMAHPERLVVGHPFNPVYLLPLVEVCGGERTAPAALDRAAALYGQVGLRVLRVRKEVDGFVADRLLEALWREALWLVADGVATTEEIDDAIRYGAGLRWSFMGTFLTYRLAGGEAGMRHFLAQFGPALKLPWTKLVAPELTDALVDRVSDQSDAQAAGASIRDLERKRDDCLVAVLSGLRGQDYAAGAVVASHERALRGREPAGGAARDTLPQDTLPQDTLPQTWAGAVPPDWIDYNGHMTEHRFLQCFGEATDALLRRIGVDAAYLATRRSFYTVETHIMHRGEAREGEALAVDTQVLGADGKRLHLFHRLRRAGDGTELASAEQMLLHVDTAAGRSVAAEGAVRDAMAALAREHAGMERPEAAGRSVGVR</sequence>
<evidence type="ECO:0000259" key="8">
    <source>
        <dbReference type="Pfam" id="PF00725"/>
    </source>
</evidence>
<evidence type="ECO:0000259" key="9">
    <source>
        <dbReference type="Pfam" id="PF02737"/>
    </source>
</evidence>
<evidence type="ECO:0000313" key="11">
    <source>
        <dbReference type="Proteomes" id="UP000290759"/>
    </source>
</evidence>
<dbReference type="OrthoDB" id="9803287at2"/>
<keyword evidence="6 7" id="KW-0520">NAD</keyword>
<dbReference type="Gene3D" id="1.10.1040.10">
    <property type="entry name" value="N-(1-d-carboxylethyl)-l-norvaline Dehydrogenase, domain 2"/>
    <property type="match status" value="1"/>
</dbReference>
<dbReference type="EC" id="1.1.1.108" evidence="7"/>
<evidence type="ECO:0000256" key="5">
    <source>
        <dbReference type="ARBA" id="ARBA00023002"/>
    </source>
</evidence>
<dbReference type="InterPro" id="IPR029069">
    <property type="entry name" value="HotDog_dom_sf"/>
</dbReference>
<dbReference type="GO" id="GO:0009437">
    <property type="term" value="P:carnitine metabolic process"/>
    <property type="evidence" value="ECO:0007669"/>
    <property type="project" value="UniProtKB-UniRule"/>
</dbReference>
<reference evidence="10 11" key="2">
    <citation type="submission" date="2019-02" db="EMBL/GenBank/DDBJ databases">
        <title>'Lichenibacterium ramalinii' gen. nov. sp. nov., 'Lichenibacterium minor' gen. nov. sp. nov.</title>
        <authorList>
            <person name="Pankratov T."/>
        </authorList>
    </citation>
    <scope>NUCLEOTIDE SEQUENCE [LARGE SCALE GENOMIC DNA]</scope>
    <source>
        <strain evidence="10 11">RmlP026</strain>
    </source>
</reference>
<organism evidence="10 11">
    <name type="scientific">Lichenibacterium minor</name>
    <dbReference type="NCBI Taxonomy" id="2316528"/>
    <lineage>
        <taxon>Bacteria</taxon>
        <taxon>Pseudomonadati</taxon>
        <taxon>Pseudomonadota</taxon>
        <taxon>Alphaproteobacteria</taxon>
        <taxon>Hyphomicrobiales</taxon>
        <taxon>Lichenihabitantaceae</taxon>
        <taxon>Lichenibacterium</taxon>
    </lineage>
</organism>
<dbReference type="GO" id="GO:0070403">
    <property type="term" value="F:NAD+ binding"/>
    <property type="evidence" value="ECO:0007669"/>
    <property type="project" value="InterPro"/>
</dbReference>
<name>A0A4Q2U4P1_9HYPH</name>
<comment type="function">
    <text evidence="7">Catalyzes the NAD(+)-dependent oxidation of L-carnitine to 3-dehydrocarnitine.</text>
</comment>
<keyword evidence="11" id="KW-1185">Reference proteome</keyword>
<comment type="catalytic activity">
    <reaction evidence="7">
        <text>carnitine + NAD(+) = 3-dehydrocarnitine + NADH + H(+)</text>
        <dbReference type="Rhea" id="RHEA:19265"/>
        <dbReference type="ChEBI" id="CHEBI:15378"/>
        <dbReference type="ChEBI" id="CHEBI:17126"/>
        <dbReference type="ChEBI" id="CHEBI:57540"/>
        <dbReference type="ChEBI" id="CHEBI:57885"/>
        <dbReference type="ChEBI" id="CHEBI:57945"/>
        <dbReference type="EC" id="1.1.1.108"/>
    </reaction>
</comment>
<dbReference type="InterPro" id="IPR026578">
    <property type="entry name" value="L-carnitine_dehydrogenase"/>
</dbReference>
<comment type="subcellular location">
    <subcellularLocation>
        <location evidence="1 7">Cytoplasm</location>
    </subcellularLocation>
</comment>
<gene>
    <name evidence="10" type="ORF">D3273_17300</name>
</gene>
<dbReference type="AlphaFoldDB" id="A0A4Q2U4P1"/>
<dbReference type="InterPro" id="IPR013328">
    <property type="entry name" value="6PGD_dom2"/>
</dbReference>
<evidence type="ECO:0000256" key="4">
    <source>
        <dbReference type="ARBA" id="ARBA00022490"/>
    </source>
</evidence>
<evidence type="ECO:0000256" key="6">
    <source>
        <dbReference type="ARBA" id="ARBA00023027"/>
    </source>
</evidence>
<dbReference type="SUPFAM" id="SSF51735">
    <property type="entry name" value="NAD(P)-binding Rossmann-fold domains"/>
    <property type="match status" value="1"/>
</dbReference>
<dbReference type="GO" id="GO:0047728">
    <property type="term" value="F:carnitine 3-dehydrogenase activity"/>
    <property type="evidence" value="ECO:0007669"/>
    <property type="project" value="UniProtKB-UniRule"/>
</dbReference>
<dbReference type="SUPFAM" id="SSF48179">
    <property type="entry name" value="6-phosphogluconate dehydrogenase C-terminal domain-like"/>
    <property type="match status" value="1"/>
</dbReference>
<evidence type="ECO:0000256" key="3">
    <source>
        <dbReference type="ARBA" id="ARBA00011738"/>
    </source>
</evidence>
<evidence type="ECO:0000256" key="7">
    <source>
        <dbReference type="HAMAP-Rule" id="MF_02129"/>
    </source>
</evidence>
<dbReference type="Proteomes" id="UP000290759">
    <property type="component" value="Unassembled WGS sequence"/>
</dbReference>
<evidence type="ECO:0000256" key="1">
    <source>
        <dbReference type="ARBA" id="ARBA00004496"/>
    </source>
</evidence>
<feature type="domain" description="3-hydroxyacyl-CoA dehydrogenase NAD binding" evidence="9">
    <location>
        <begin position="7"/>
        <end position="181"/>
    </location>
</feature>
<dbReference type="Pfam" id="PF02737">
    <property type="entry name" value="3HCDH_N"/>
    <property type="match status" value="1"/>
</dbReference>
<dbReference type="Gene3D" id="3.40.50.720">
    <property type="entry name" value="NAD(P)-binding Rossmann-like Domain"/>
    <property type="match status" value="1"/>
</dbReference>
<dbReference type="NCBIfam" id="NF005716">
    <property type="entry name" value="PRK07531.1"/>
    <property type="match status" value="1"/>
</dbReference>
<dbReference type="Pfam" id="PF00725">
    <property type="entry name" value="3HCDH"/>
    <property type="match status" value="1"/>
</dbReference>
<dbReference type="GO" id="GO:0005737">
    <property type="term" value="C:cytoplasm"/>
    <property type="evidence" value="ECO:0007669"/>
    <property type="project" value="UniProtKB-SubCell"/>
</dbReference>
<dbReference type="RefSeq" id="WP_129228144.1">
    <property type="nucleotide sequence ID" value="NZ_QYBB01000021.1"/>
</dbReference>
<feature type="binding site" evidence="7">
    <location>
        <begin position="11"/>
        <end position="16"/>
    </location>
    <ligand>
        <name>NAD(+)</name>
        <dbReference type="ChEBI" id="CHEBI:57540"/>
    </ligand>
</feature>
<reference evidence="10 11" key="1">
    <citation type="submission" date="2018-12" db="EMBL/GenBank/DDBJ databases">
        <authorList>
            <person name="Grouzdev D.S."/>
            <person name="Krutkina M.S."/>
        </authorList>
    </citation>
    <scope>NUCLEOTIDE SEQUENCE [LARGE SCALE GENOMIC DNA]</scope>
    <source>
        <strain evidence="10 11">RmlP026</strain>
    </source>
</reference>
<dbReference type="Gene3D" id="3.10.129.10">
    <property type="entry name" value="Hotdog Thioesterase"/>
    <property type="match status" value="1"/>
</dbReference>
<dbReference type="UniPathway" id="UPA00117"/>
<feature type="domain" description="3-hydroxyacyl-CoA dehydrogenase C-terminal" evidence="8">
    <location>
        <begin position="185"/>
        <end position="253"/>
    </location>
</feature>
<dbReference type="CDD" id="cd00586">
    <property type="entry name" value="4HBT"/>
    <property type="match status" value="1"/>
</dbReference>
<dbReference type="PANTHER" id="PTHR48075">
    <property type="entry name" value="3-HYDROXYACYL-COA DEHYDROGENASE FAMILY PROTEIN"/>
    <property type="match status" value="1"/>
</dbReference>
<dbReference type="InterPro" id="IPR006176">
    <property type="entry name" value="3-OHacyl-CoA_DH_NAD-bd"/>
</dbReference>
<evidence type="ECO:0000313" key="10">
    <source>
        <dbReference type="EMBL" id="RYC30768.1"/>
    </source>
</evidence>
<dbReference type="InterPro" id="IPR036291">
    <property type="entry name" value="NAD(P)-bd_dom_sf"/>
</dbReference>
<dbReference type="InterPro" id="IPR006108">
    <property type="entry name" value="3HC_DH_C"/>
</dbReference>
<dbReference type="InterPro" id="IPR008927">
    <property type="entry name" value="6-PGluconate_DH-like_C_sf"/>
</dbReference>
<dbReference type="SUPFAM" id="SSF54637">
    <property type="entry name" value="Thioesterase/thiol ester dehydrase-isomerase"/>
    <property type="match status" value="1"/>
</dbReference>
<dbReference type="Pfam" id="PF13279">
    <property type="entry name" value="4HBT_2"/>
    <property type="match status" value="1"/>
</dbReference>
<dbReference type="HAMAP" id="MF_02129">
    <property type="entry name" value="L_carnitine_dehydrog"/>
    <property type="match status" value="1"/>
</dbReference>
<protein>
    <recommendedName>
        <fullName evidence="7">L-carnitine dehydrogenase</fullName>
        <shortName evidence="7">CDH</shortName>
        <shortName evidence="7">L-CDH</shortName>
        <ecNumber evidence="7">1.1.1.108</ecNumber>
    </recommendedName>
</protein>
<dbReference type="PANTHER" id="PTHR48075:SF5">
    <property type="entry name" value="3-HYDROXYBUTYRYL-COA DEHYDROGENASE"/>
    <property type="match status" value="1"/>
</dbReference>
<keyword evidence="4 7" id="KW-0963">Cytoplasm</keyword>
<comment type="pathway">
    <text evidence="2 7">Amine and polyamine metabolism; carnitine metabolism.</text>
</comment>
<evidence type="ECO:0000256" key="2">
    <source>
        <dbReference type="ARBA" id="ARBA00004855"/>
    </source>
</evidence>
<comment type="subunit">
    <text evidence="3 7">Homodimer.</text>
</comment>
<accession>A0A4Q2U4P1</accession>
<keyword evidence="5 7" id="KW-0560">Oxidoreductase</keyword>
<proteinExistence type="inferred from homology"/>
<dbReference type="EMBL" id="QYBB01000021">
    <property type="protein sequence ID" value="RYC30768.1"/>
    <property type="molecule type" value="Genomic_DNA"/>
</dbReference>